<dbReference type="PRINTS" id="PR00505">
    <property type="entry name" value="D12N6MTFRASE"/>
</dbReference>
<dbReference type="AlphaFoldDB" id="A0A433UGU7"/>
<dbReference type="GO" id="GO:0009007">
    <property type="term" value="F:site-specific DNA-methyltransferase (adenine-specific) activity"/>
    <property type="evidence" value="ECO:0007669"/>
    <property type="project" value="UniProtKB-EC"/>
</dbReference>
<accession>A0A433UGU7</accession>
<dbReference type="EMBL" id="RSCL01000065">
    <property type="protein sequence ID" value="RUS93019.1"/>
    <property type="molecule type" value="Genomic_DNA"/>
</dbReference>
<gene>
    <name evidence="7" type="primary">dam</name>
    <name evidence="7" type="ORF">DSM106972_097670</name>
</gene>
<keyword evidence="4 7" id="KW-0808">Transferase</keyword>
<evidence type="ECO:0000256" key="5">
    <source>
        <dbReference type="ARBA" id="ARBA00022691"/>
    </source>
</evidence>
<reference evidence="7" key="1">
    <citation type="submission" date="2018-12" db="EMBL/GenBank/DDBJ databases">
        <authorList>
            <person name="Will S."/>
            <person name="Neumann-Schaal M."/>
            <person name="Henke P."/>
        </authorList>
    </citation>
    <scope>NUCLEOTIDE SEQUENCE</scope>
    <source>
        <strain evidence="7">PCC 7102</strain>
    </source>
</reference>
<evidence type="ECO:0000313" key="8">
    <source>
        <dbReference type="Proteomes" id="UP000271624"/>
    </source>
</evidence>
<dbReference type="SUPFAM" id="SSF53335">
    <property type="entry name" value="S-adenosyl-L-methionine-dependent methyltransferases"/>
    <property type="match status" value="1"/>
</dbReference>
<evidence type="ECO:0000256" key="6">
    <source>
        <dbReference type="ARBA" id="ARBA00047942"/>
    </source>
</evidence>
<dbReference type="GO" id="GO:0009307">
    <property type="term" value="P:DNA restriction-modification system"/>
    <property type="evidence" value="ECO:0007669"/>
    <property type="project" value="InterPro"/>
</dbReference>
<dbReference type="Pfam" id="PF02086">
    <property type="entry name" value="MethyltransfD12"/>
    <property type="match status" value="1"/>
</dbReference>
<evidence type="ECO:0000256" key="4">
    <source>
        <dbReference type="ARBA" id="ARBA00022679"/>
    </source>
</evidence>
<comment type="catalytic activity">
    <reaction evidence="6">
        <text>a 2'-deoxyadenosine in DNA + S-adenosyl-L-methionine = an N(6)-methyl-2'-deoxyadenosine in DNA + S-adenosyl-L-homocysteine + H(+)</text>
        <dbReference type="Rhea" id="RHEA:15197"/>
        <dbReference type="Rhea" id="RHEA-COMP:12418"/>
        <dbReference type="Rhea" id="RHEA-COMP:12419"/>
        <dbReference type="ChEBI" id="CHEBI:15378"/>
        <dbReference type="ChEBI" id="CHEBI:57856"/>
        <dbReference type="ChEBI" id="CHEBI:59789"/>
        <dbReference type="ChEBI" id="CHEBI:90615"/>
        <dbReference type="ChEBI" id="CHEBI:90616"/>
        <dbReference type="EC" id="2.1.1.72"/>
    </reaction>
</comment>
<proteinExistence type="inferred from homology"/>
<name>A0A433UGU7_9CYAN</name>
<organism evidence="7 8">
    <name type="scientific">Dulcicalothrix desertica PCC 7102</name>
    <dbReference type="NCBI Taxonomy" id="232991"/>
    <lineage>
        <taxon>Bacteria</taxon>
        <taxon>Bacillati</taxon>
        <taxon>Cyanobacteriota</taxon>
        <taxon>Cyanophyceae</taxon>
        <taxon>Nostocales</taxon>
        <taxon>Calotrichaceae</taxon>
        <taxon>Dulcicalothrix</taxon>
    </lineage>
</organism>
<comment type="similarity">
    <text evidence="1">Belongs to the N(4)/N(6)-methyltransferase family.</text>
</comment>
<dbReference type="Gene3D" id="1.10.1020.10">
    <property type="entry name" value="Adenine-specific Methyltransferase, Domain 2"/>
    <property type="match status" value="1"/>
</dbReference>
<keyword evidence="3 7" id="KW-0489">Methyltransferase</keyword>
<dbReference type="InterPro" id="IPR012327">
    <property type="entry name" value="MeTrfase_D12"/>
</dbReference>
<evidence type="ECO:0000256" key="2">
    <source>
        <dbReference type="ARBA" id="ARBA00011900"/>
    </source>
</evidence>
<dbReference type="GO" id="GO:1904047">
    <property type="term" value="F:S-adenosyl-L-methionine binding"/>
    <property type="evidence" value="ECO:0007669"/>
    <property type="project" value="TreeGrafter"/>
</dbReference>
<dbReference type="Gene3D" id="3.40.50.150">
    <property type="entry name" value="Vaccinia Virus protein VP39"/>
    <property type="match status" value="1"/>
</dbReference>
<dbReference type="PANTHER" id="PTHR30481:SF2">
    <property type="entry name" value="SITE-SPECIFIC DNA-METHYLTRANSFERASE (ADENINE-SPECIFIC)"/>
    <property type="match status" value="1"/>
</dbReference>
<evidence type="ECO:0000256" key="3">
    <source>
        <dbReference type="ARBA" id="ARBA00022603"/>
    </source>
</evidence>
<protein>
    <recommendedName>
        <fullName evidence="2">site-specific DNA-methyltransferase (adenine-specific)</fullName>
        <ecNumber evidence="2">2.1.1.72</ecNumber>
    </recommendedName>
</protein>
<dbReference type="GO" id="GO:0043565">
    <property type="term" value="F:sequence-specific DNA binding"/>
    <property type="evidence" value="ECO:0007669"/>
    <property type="project" value="TreeGrafter"/>
</dbReference>
<dbReference type="GO" id="GO:0006298">
    <property type="term" value="P:mismatch repair"/>
    <property type="evidence" value="ECO:0007669"/>
    <property type="project" value="TreeGrafter"/>
</dbReference>
<dbReference type="PIRSF" id="PIRSF000398">
    <property type="entry name" value="M_m6A_EcoRV"/>
    <property type="match status" value="1"/>
</dbReference>
<evidence type="ECO:0000313" key="7">
    <source>
        <dbReference type="EMBL" id="RUS93019.1"/>
    </source>
</evidence>
<reference evidence="7" key="2">
    <citation type="journal article" date="2019" name="Genome Biol. Evol.">
        <title>Day and night: Metabolic profiles and evolutionary relationships of six axenic non-marine cyanobacteria.</title>
        <authorList>
            <person name="Will S.E."/>
            <person name="Henke P."/>
            <person name="Boedeker C."/>
            <person name="Huang S."/>
            <person name="Brinkmann H."/>
            <person name="Rohde M."/>
            <person name="Jarek M."/>
            <person name="Friedl T."/>
            <person name="Seufert S."/>
            <person name="Schumacher M."/>
            <person name="Overmann J."/>
            <person name="Neumann-Schaal M."/>
            <person name="Petersen J."/>
        </authorList>
    </citation>
    <scope>NUCLEOTIDE SEQUENCE [LARGE SCALE GENOMIC DNA]</scope>
    <source>
        <strain evidence="7">PCC 7102</strain>
    </source>
</reference>
<comment type="caution">
    <text evidence="7">The sequence shown here is derived from an EMBL/GenBank/DDBJ whole genome shotgun (WGS) entry which is preliminary data.</text>
</comment>
<evidence type="ECO:0000256" key="1">
    <source>
        <dbReference type="ARBA" id="ARBA00006594"/>
    </source>
</evidence>
<sequence>MSKTMIKSPLRYPGGKSKAIDQIAEYIPDSFSEYREPFVGGGSVFIYLKQKLPHLQIWINDLNRELFLFWKFSQSHLPQLIEEIRRIKDKYTNGKQLFEELTKVDINKLSDFERAVRFFVLNRITFSGTVESGGFSEQAFHKRFTHSSIDRLGKLENILTADVKITNLDYSELLQAEGQDIFIFLDPPYFTATKSKLYGKSGDLHISFEHQRFATRVQNCPQRWLITYDDSPFIRENFKSSYLSEWELQYGMNNYKQNGAAKGKELFITNYAIKECPNSHDQQAPKQLSLEALF</sequence>
<dbReference type="PANTHER" id="PTHR30481">
    <property type="entry name" value="DNA ADENINE METHYLASE"/>
    <property type="match status" value="1"/>
</dbReference>
<keyword evidence="8" id="KW-1185">Reference proteome</keyword>
<dbReference type="Proteomes" id="UP000271624">
    <property type="component" value="Unassembled WGS sequence"/>
</dbReference>
<dbReference type="GO" id="GO:0032259">
    <property type="term" value="P:methylation"/>
    <property type="evidence" value="ECO:0007669"/>
    <property type="project" value="UniProtKB-KW"/>
</dbReference>
<dbReference type="InterPro" id="IPR023095">
    <property type="entry name" value="Ade_MeTrfase_dom_2"/>
</dbReference>
<dbReference type="InterPro" id="IPR012263">
    <property type="entry name" value="M_m6A_EcoRV"/>
</dbReference>
<keyword evidence="5" id="KW-0949">S-adenosyl-L-methionine</keyword>
<dbReference type="EC" id="2.1.1.72" evidence="2"/>
<dbReference type="InterPro" id="IPR029063">
    <property type="entry name" value="SAM-dependent_MTases_sf"/>
</dbReference>